<feature type="transmembrane region" description="Helical" evidence="2">
    <location>
        <begin position="219"/>
        <end position="238"/>
    </location>
</feature>
<dbReference type="OrthoDB" id="2564696at2759"/>
<feature type="region of interest" description="Disordered" evidence="1">
    <location>
        <begin position="369"/>
        <end position="408"/>
    </location>
</feature>
<feature type="region of interest" description="Disordered" evidence="1">
    <location>
        <begin position="673"/>
        <end position="781"/>
    </location>
</feature>
<feature type="transmembrane region" description="Helical" evidence="2">
    <location>
        <begin position="250"/>
        <end position="269"/>
    </location>
</feature>
<evidence type="ECO:0000256" key="1">
    <source>
        <dbReference type="SAM" id="MobiDB-lite"/>
    </source>
</evidence>
<reference evidence="3" key="1">
    <citation type="submission" date="2020-05" db="EMBL/GenBank/DDBJ databases">
        <title>Mycena genomes resolve the evolution of fungal bioluminescence.</title>
        <authorList>
            <person name="Tsai I.J."/>
        </authorList>
    </citation>
    <scope>NUCLEOTIDE SEQUENCE</scope>
    <source>
        <strain evidence="3">CCC161011</strain>
    </source>
</reference>
<evidence type="ECO:0000313" key="3">
    <source>
        <dbReference type="EMBL" id="KAF7347617.1"/>
    </source>
</evidence>
<feature type="transmembrane region" description="Helical" evidence="2">
    <location>
        <begin position="145"/>
        <end position="170"/>
    </location>
</feature>
<feature type="compositionally biased region" description="Polar residues" evidence="1">
    <location>
        <begin position="690"/>
        <end position="702"/>
    </location>
</feature>
<dbReference type="Proteomes" id="UP000620124">
    <property type="component" value="Unassembled WGS sequence"/>
</dbReference>
<feature type="compositionally biased region" description="Basic and acidic residues" evidence="1">
    <location>
        <begin position="386"/>
        <end position="400"/>
    </location>
</feature>
<dbReference type="AlphaFoldDB" id="A0A8H6XWG2"/>
<feature type="transmembrane region" description="Helical" evidence="2">
    <location>
        <begin position="51"/>
        <end position="73"/>
    </location>
</feature>
<keyword evidence="2" id="KW-0812">Transmembrane</keyword>
<dbReference type="EMBL" id="JACAZI010000012">
    <property type="protein sequence ID" value="KAF7347617.1"/>
    <property type="molecule type" value="Genomic_DNA"/>
</dbReference>
<feature type="region of interest" description="Disordered" evidence="1">
    <location>
        <begin position="453"/>
        <end position="502"/>
    </location>
</feature>
<protein>
    <submittedName>
        <fullName evidence="3">Uncharacterized protein</fullName>
    </submittedName>
</protein>
<feature type="transmembrane region" description="Helical" evidence="2">
    <location>
        <begin position="190"/>
        <end position="213"/>
    </location>
</feature>
<feature type="compositionally biased region" description="Low complexity" evidence="1">
    <location>
        <begin position="673"/>
        <end position="688"/>
    </location>
</feature>
<gene>
    <name evidence="3" type="ORF">MVEN_01518600</name>
</gene>
<feature type="transmembrane region" description="Helical" evidence="2">
    <location>
        <begin position="20"/>
        <end position="42"/>
    </location>
</feature>
<keyword evidence="2" id="KW-0472">Membrane</keyword>
<sequence length="781" mass="85571">MSNDPVMRLSLSDSATLEYVLSDIPFFCVGLTALAVFAFFIVMRRINLPAIYLYTSSLFAFVAAILDLSQVLLRGETNTDKGLALNTVTGLIDTREVGLALSFGFRYLYLWEFVAQRPRYEPRPRTQVDPLFSEKYYHSASWERWGALGFVLKYALLGSVISIPILQIIWRIAEGTGFSTVYIAESTVQIAVSVLFIAKLMLNLFLSTVAPWWRPFIPYLVPIMALMISTGIGTGNLLLFKFSETTLGRFLQAVETYALILNVLIFTFYNVPRYATPTTVISDRRKRSSFFTGGINEKMDAPPFQVSEPEVVEPVMRIGRAVTTPSSRESVVSRISSWMNVRRPPPRPNSGEQKLWNSGDAELGISTETRATIPQAAPISPISPRVEADEKPRSFEERQRPPLSVNTKESQILVPPTPNTLEVTTPSTANRPFTGVSFASYYGMATSSRLTMPSVVPGDDTRDTDSPFPIPLHNPNPPFSPVALLPRPPPPSTLAPEPERESVNSFDELLRQQTELDKSIAALRLFSPTTTVMSVPPPPELRLKTTSSPEPPPVDRSSILPESAPLGGRARDPPFPSRARRQSRIPHSAVSTNLDVDDLSTPVQMRFGSQGTQYDVTSFIGDLTTPGPSSSEPRVGLLGEVTEKPDMEFSDIESPVISPATASVTLRPLLLSSASPPITSLPPATASSGALPSTTQPANSNYEYPVLKPLLLGSAAPTGSVPRRPPGPAGMGGPRRPSRAGRDGRPIISVPRPQEEDQVEEAEAFEKPRRPPVLNFQSDNK</sequence>
<keyword evidence="2" id="KW-1133">Transmembrane helix</keyword>
<evidence type="ECO:0000256" key="2">
    <source>
        <dbReference type="SAM" id="Phobius"/>
    </source>
</evidence>
<comment type="caution">
    <text evidence="3">The sequence shown here is derived from an EMBL/GenBank/DDBJ whole genome shotgun (WGS) entry which is preliminary data.</text>
</comment>
<evidence type="ECO:0000313" key="4">
    <source>
        <dbReference type="Proteomes" id="UP000620124"/>
    </source>
</evidence>
<keyword evidence="4" id="KW-1185">Reference proteome</keyword>
<name>A0A8H6XWG2_9AGAR</name>
<accession>A0A8H6XWG2</accession>
<organism evidence="3 4">
    <name type="scientific">Mycena venus</name>
    <dbReference type="NCBI Taxonomy" id="2733690"/>
    <lineage>
        <taxon>Eukaryota</taxon>
        <taxon>Fungi</taxon>
        <taxon>Dikarya</taxon>
        <taxon>Basidiomycota</taxon>
        <taxon>Agaricomycotina</taxon>
        <taxon>Agaricomycetes</taxon>
        <taxon>Agaricomycetidae</taxon>
        <taxon>Agaricales</taxon>
        <taxon>Marasmiineae</taxon>
        <taxon>Mycenaceae</taxon>
        <taxon>Mycena</taxon>
    </lineage>
</organism>
<feature type="compositionally biased region" description="Low complexity" evidence="1">
    <location>
        <begin position="373"/>
        <end position="384"/>
    </location>
</feature>
<feature type="region of interest" description="Disordered" evidence="1">
    <location>
        <begin position="530"/>
        <end position="597"/>
    </location>
</feature>
<proteinExistence type="predicted"/>
<feature type="compositionally biased region" description="Pro residues" evidence="1">
    <location>
        <begin position="468"/>
        <end position="493"/>
    </location>
</feature>